<feature type="domain" description="SSD" evidence="8">
    <location>
        <begin position="568"/>
        <end position="683"/>
    </location>
</feature>
<comment type="similarity">
    <text evidence="2">Belongs to the resistance-nodulation-cell division (RND) (TC 2.A.6) family. MmpL subfamily.</text>
</comment>
<evidence type="ECO:0000256" key="4">
    <source>
        <dbReference type="ARBA" id="ARBA00022692"/>
    </source>
</evidence>
<feature type="transmembrane region" description="Helical" evidence="7">
    <location>
        <begin position="552"/>
        <end position="573"/>
    </location>
</feature>
<evidence type="ECO:0000256" key="2">
    <source>
        <dbReference type="ARBA" id="ARBA00010157"/>
    </source>
</evidence>
<evidence type="ECO:0000256" key="5">
    <source>
        <dbReference type="ARBA" id="ARBA00022989"/>
    </source>
</evidence>
<keyword evidence="3" id="KW-1003">Cell membrane</keyword>
<comment type="caution">
    <text evidence="9">The sequence shown here is derived from an EMBL/GenBank/DDBJ whole genome shotgun (WGS) entry which is preliminary data.</text>
</comment>
<dbReference type="Pfam" id="PF03176">
    <property type="entry name" value="MMPL"/>
    <property type="match status" value="2"/>
</dbReference>
<dbReference type="InterPro" id="IPR050545">
    <property type="entry name" value="Mycobact_MmpL"/>
</dbReference>
<feature type="transmembrane region" description="Helical" evidence="7">
    <location>
        <begin position="310"/>
        <end position="333"/>
    </location>
</feature>
<dbReference type="PROSITE" id="PS50156">
    <property type="entry name" value="SSD"/>
    <property type="match status" value="1"/>
</dbReference>
<dbReference type="InterPro" id="IPR000731">
    <property type="entry name" value="SSD"/>
</dbReference>
<dbReference type="Proteomes" id="UP000754710">
    <property type="component" value="Unassembled WGS sequence"/>
</dbReference>
<keyword evidence="6 7" id="KW-0472">Membrane</keyword>
<evidence type="ECO:0000256" key="3">
    <source>
        <dbReference type="ARBA" id="ARBA00022475"/>
    </source>
</evidence>
<evidence type="ECO:0000256" key="1">
    <source>
        <dbReference type="ARBA" id="ARBA00004651"/>
    </source>
</evidence>
<proteinExistence type="inferred from homology"/>
<dbReference type="PANTHER" id="PTHR33406">
    <property type="entry name" value="MEMBRANE PROTEIN MJ1562-RELATED"/>
    <property type="match status" value="1"/>
</dbReference>
<feature type="transmembrane region" description="Helical" evidence="7">
    <location>
        <begin position="585"/>
        <end position="605"/>
    </location>
</feature>
<reference evidence="9 10" key="1">
    <citation type="submission" date="2021-08" db="EMBL/GenBank/DDBJ databases">
        <title>Nocardioides bacterium WL0053 sp. nov., isolated from the sediment.</title>
        <authorList>
            <person name="Wang L."/>
            <person name="Zhang D."/>
            <person name="Zhang A."/>
        </authorList>
    </citation>
    <scope>NUCLEOTIDE SEQUENCE [LARGE SCALE GENOMIC DNA]</scope>
    <source>
        <strain evidence="9 10">WL0053</strain>
    </source>
</reference>
<evidence type="ECO:0000313" key="10">
    <source>
        <dbReference type="Proteomes" id="UP000754710"/>
    </source>
</evidence>
<feature type="transmembrane region" description="Helical" evidence="7">
    <location>
        <begin position="176"/>
        <end position="194"/>
    </location>
</feature>
<accession>A0ABS7RFN7</accession>
<feature type="transmembrane region" description="Helical" evidence="7">
    <location>
        <begin position="277"/>
        <end position="298"/>
    </location>
</feature>
<dbReference type="EMBL" id="JAIEZQ010000001">
    <property type="protein sequence ID" value="MBY9073848.1"/>
    <property type="molecule type" value="Genomic_DNA"/>
</dbReference>
<feature type="transmembrane region" description="Helical" evidence="7">
    <location>
        <begin position="201"/>
        <end position="222"/>
    </location>
</feature>
<feature type="transmembrane region" description="Helical" evidence="7">
    <location>
        <begin position="234"/>
        <end position="256"/>
    </location>
</feature>
<organism evidence="9 10">
    <name type="scientific">Nocardioides jiangsuensis</name>
    <dbReference type="NCBI Taxonomy" id="2866161"/>
    <lineage>
        <taxon>Bacteria</taxon>
        <taxon>Bacillati</taxon>
        <taxon>Actinomycetota</taxon>
        <taxon>Actinomycetes</taxon>
        <taxon>Propionibacteriales</taxon>
        <taxon>Nocardioidaceae</taxon>
        <taxon>Nocardioides</taxon>
    </lineage>
</organism>
<evidence type="ECO:0000256" key="7">
    <source>
        <dbReference type="SAM" id="Phobius"/>
    </source>
</evidence>
<feature type="transmembrane region" description="Helical" evidence="7">
    <location>
        <begin position="626"/>
        <end position="646"/>
    </location>
</feature>
<dbReference type="RefSeq" id="WP_221023599.1">
    <property type="nucleotide sequence ID" value="NZ_JAIEZQ010000001.1"/>
</dbReference>
<feature type="transmembrane region" description="Helical" evidence="7">
    <location>
        <begin position="529"/>
        <end position="545"/>
    </location>
</feature>
<evidence type="ECO:0000256" key="6">
    <source>
        <dbReference type="ARBA" id="ARBA00023136"/>
    </source>
</evidence>
<sequence length="719" mass="75819">MARSHRSPRSRRWILPLVVVLLWLFVGGPLGSYAGKLASVQENDNAAFLPESAESTLAQDEYTKFIGNESLPTIVVFERDGGLTQQDQATIGQYVEDLRQVENVDAEGVVGPIPAEDGSAAQVVVPIATSDGDELEAAVVDIRDVLADAPDGLTALVGGPGGILGDFIEAFGAIDGILLGVALLVVLVILLVVYRTPVLPLVVLLSAVLALGVASAVIYALASNDLLKVNGQSQGILFILAVGAATDYSLLIVARFREELRDNESKYDAMRAAYRAALEPILASGATVILGLLCLLLSDLSSLQGLGPVGALGVAGAMFAALTLLPAALVLLGRAAFWPVIPRYGSPHTDTKGIWGAVARLIGRRARTVWMVTFVALAACAAFVPTLNEDPVPQTELFLTEVDSVKAQDVIDEHFESDQSSPAIVIVPQDQVQQTVELAQQQPGVAEDGVSVLPAGPPAPGQAPEPKIVDGEAVVLVTLDQNADSEGATETVRALRSEIDAVSPDITVGGQTAILLDTRDTVDADRQKVIPAILVVIFLVLSLLLRSLLAPFILIVANVLSFGATMGISAVLFNHVFGFPASDPSTLLISFVFLVALGIDYSIFLMTRVREESMKQGTHPGILKGLSVTGGVITSAGVVLAATFAALGILPILFLAQIAFIVAFGVLLDTIIVRSLLVPALAHDIGPAIWWPSKLWHSPDHADRETAEMLHMDQEGRTP</sequence>
<dbReference type="Gene3D" id="1.20.1640.10">
    <property type="entry name" value="Multidrug efflux transporter AcrB transmembrane domain"/>
    <property type="match status" value="2"/>
</dbReference>
<protein>
    <submittedName>
        <fullName evidence="9">MMPL family transporter</fullName>
    </submittedName>
</protein>
<dbReference type="PANTHER" id="PTHR33406:SF6">
    <property type="entry name" value="MEMBRANE PROTEIN YDGH-RELATED"/>
    <property type="match status" value="1"/>
</dbReference>
<gene>
    <name evidence="9" type="ORF">K1X13_03340</name>
</gene>
<evidence type="ECO:0000313" key="9">
    <source>
        <dbReference type="EMBL" id="MBY9073848.1"/>
    </source>
</evidence>
<feature type="transmembrane region" description="Helical" evidence="7">
    <location>
        <begin position="652"/>
        <end position="673"/>
    </location>
</feature>
<evidence type="ECO:0000259" key="8">
    <source>
        <dbReference type="PROSITE" id="PS50156"/>
    </source>
</evidence>
<keyword evidence="5 7" id="KW-1133">Transmembrane helix</keyword>
<feature type="transmembrane region" description="Helical" evidence="7">
    <location>
        <begin position="369"/>
        <end position="387"/>
    </location>
</feature>
<comment type="subcellular location">
    <subcellularLocation>
        <location evidence="1">Cell membrane</location>
        <topology evidence="1">Multi-pass membrane protein</topology>
    </subcellularLocation>
</comment>
<dbReference type="InterPro" id="IPR004869">
    <property type="entry name" value="MMPL_dom"/>
</dbReference>
<keyword evidence="4 7" id="KW-0812">Transmembrane</keyword>
<keyword evidence="10" id="KW-1185">Reference proteome</keyword>
<dbReference type="SUPFAM" id="SSF82866">
    <property type="entry name" value="Multidrug efflux transporter AcrB transmembrane domain"/>
    <property type="match status" value="2"/>
</dbReference>
<name>A0ABS7RFN7_9ACTN</name>